<dbReference type="EC" id="2.7.13.3" evidence="2"/>
<keyword evidence="12" id="KW-1185">Reference proteome</keyword>
<dbReference type="SUPFAM" id="SSF55874">
    <property type="entry name" value="ATPase domain of HSP90 chaperone/DNA topoisomerase II/histidine kinase"/>
    <property type="match status" value="1"/>
</dbReference>
<gene>
    <name evidence="11" type="ORF">C8N47_101154</name>
</gene>
<comment type="caution">
    <text evidence="11">The sequence shown here is derived from an EMBL/GenBank/DDBJ whole genome shotgun (WGS) entry which is preliminary data.</text>
</comment>
<feature type="transmembrane region" description="Helical" evidence="9">
    <location>
        <begin position="145"/>
        <end position="165"/>
    </location>
</feature>
<evidence type="ECO:0000256" key="9">
    <source>
        <dbReference type="SAM" id="Phobius"/>
    </source>
</evidence>
<keyword evidence="3" id="KW-0597">Phosphoprotein</keyword>
<proteinExistence type="predicted"/>
<dbReference type="InterPro" id="IPR003661">
    <property type="entry name" value="HisK_dim/P_dom"/>
</dbReference>
<dbReference type="InterPro" id="IPR036890">
    <property type="entry name" value="HATPase_C_sf"/>
</dbReference>
<feature type="transmembrane region" description="Helical" evidence="9">
    <location>
        <begin position="12"/>
        <end position="33"/>
    </location>
</feature>
<evidence type="ECO:0000256" key="4">
    <source>
        <dbReference type="ARBA" id="ARBA00022679"/>
    </source>
</evidence>
<protein>
    <recommendedName>
        <fullName evidence="2">histidine kinase</fullName>
        <ecNumber evidence="2">2.7.13.3</ecNumber>
    </recommendedName>
</protein>
<dbReference type="GO" id="GO:0005524">
    <property type="term" value="F:ATP binding"/>
    <property type="evidence" value="ECO:0007669"/>
    <property type="project" value="UniProtKB-KW"/>
</dbReference>
<dbReference type="RefSeq" id="WP_107820607.1">
    <property type="nucleotide sequence ID" value="NZ_OY782574.1"/>
</dbReference>
<dbReference type="AlphaFoldDB" id="A0A2T5C6C4"/>
<keyword evidence="9" id="KW-1133">Transmembrane helix</keyword>
<dbReference type="GO" id="GO:0000155">
    <property type="term" value="F:phosphorelay sensor kinase activity"/>
    <property type="evidence" value="ECO:0007669"/>
    <property type="project" value="InterPro"/>
</dbReference>
<dbReference type="CDD" id="cd00075">
    <property type="entry name" value="HATPase"/>
    <property type="match status" value="1"/>
</dbReference>
<evidence type="ECO:0000259" key="10">
    <source>
        <dbReference type="PROSITE" id="PS50109"/>
    </source>
</evidence>
<feature type="domain" description="Histidine kinase" evidence="10">
    <location>
        <begin position="183"/>
        <end position="386"/>
    </location>
</feature>
<evidence type="ECO:0000256" key="3">
    <source>
        <dbReference type="ARBA" id="ARBA00022553"/>
    </source>
</evidence>
<evidence type="ECO:0000256" key="5">
    <source>
        <dbReference type="ARBA" id="ARBA00022741"/>
    </source>
</evidence>
<dbReference type="PANTHER" id="PTHR43065:SF10">
    <property type="entry name" value="PEROXIDE STRESS-ACTIVATED HISTIDINE KINASE MAK3"/>
    <property type="match status" value="1"/>
</dbReference>
<name>A0A2T5C6C4_9BACT</name>
<dbReference type="SMART" id="SM00387">
    <property type="entry name" value="HATPase_c"/>
    <property type="match status" value="1"/>
</dbReference>
<evidence type="ECO:0000256" key="2">
    <source>
        <dbReference type="ARBA" id="ARBA00012438"/>
    </source>
</evidence>
<dbReference type="EMBL" id="QAAD01000001">
    <property type="protein sequence ID" value="PTN10505.1"/>
    <property type="molecule type" value="Genomic_DNA"/>
</dbReference>
<comment type="catalytic activity">
    <reaction evidence="1">
        <text>ATP + protein L-histidine = ADP + protein N-phospho-L-histidine.</text>
        <dbReference type="EC" id="2.7.13.3"/>
    </reaction>
</comment>
<dbReference type="Pfam" id="PF02518">
    <property type="entry name" value="HATPase_c"/>
    <property type="match status" value="1"/>
</dbReference>
<dbReference type="Proteomes" id="UP000243525">
    <property type="component" value="Unassembled WGS sequence"/>
</dbReference>
<accession>A0A2T5C6C4</accession>
<keyword evidence="7" id="KW-0067">ATP-binding</keyword>
<dbReference type="CDD" id="cd00082">
    <property type="entry name" value="HisKA"/>
    <property type="match status" value="1"/>
</dbReference>
<keyword evidence="9" id="KW-0812">Transmembrane</keyword>
<organism evidence="11 12">
    <name type="scientific">Mangrovibacterium marinum</name>
    <dbReference type="NCBI Taxonomy" id="1639118"/>
    <lineage>
        <taxon>Bacteria</taxon>
        <taxon>Pseudomonadati</taxon>
        <taxon>Bacteroidota</taxon>
        <taxon>Bacteroidia</taxon>
        <taxon>Marinilabiliales</taxon>
        <taxon>Prolixibacteraceae</taxon>
        <taxon>Mangrovibacterium</taxon>
    </lineage>
</organism>
<keyword evidence="8" id="KW-0902">Two-component regulatory system</keyword>
<dbReference type="InterPro" id="IPR004358">
    <property type="entry name" value="Sig_transdc_His_kin-like_C"/>
</dbReference>
<dbReference type="PRINTS" id="PR00344">
    <property type="entry name" value="BCTRLSENSOR"/>
</dbReference>
<dbReference type="PANTHER" id="PTHR43065">
    <property type="entry name" value="SENSOR HISTIDINE KINASE"/>
    <property type="match status" value="1"/>
</dbReference>
<dbReference type="PROSITE" id="PS50109">
    <property type="entry name" value="HIS_KIN"/>
    <property type="match status" value="1"/>
</dbReference>
<evidence type="ECO:0000313" key="11">
    <source>
        <dbReference type="EMBL" id="PTN10505.1"/>
    </source>
</evidence>
<dbReference type="OrthoDB" id="9815750at2"/>
<evidence type="ECO:0000256" key="7">
    <source>
        <dbReference type="ARBA" id="ARBA00022840"/>
    </source>
</evidence>
<dbReference type="InterPro" id="IPR003594">
    <property type="entry name" value="HATPase_dom"/>
</dbReference>
<sequence>MEFYQRNRRWKLLLVLVAIIIGAASFIYTNWLARKMAEEEHRSVALWAEATRRLSSPIDTPDDNISFLSHIVESNSDIPIILTDSTLNILASANIDYTEARKAQNLQEELQKMISEKEPIEIILSETETQYIYYRDSKTLQNLKYFPLIQISVIALFIVVAYFIFNASRKAEQNQVWVGMSKETAHQLGTPISSLMAWIELLKTQDIDPELIREFEKDINRLEKITERFSKIGSKPELSTEDLRKTIVSTVTYLQRRTSQKVRFEMRFPDDKSFNTPHNPALISWVIENLCKNAIDAMSNAGNISLSLHDDDKYIYFDVSDNGKGIPKTQFKSIFTPGFTTKKRGWGLGLSLTKRIIEIYHQGKIFIKQSEIGKGTTFRIILRKPVFFNKNLKY</sequence>
<evidence type="ECO:0000256" key="6">
    <source>
        <dbReference type="ARBA" id="ARBA00022777"/>
    </source>
</evidence>
<evidence type="ECO:0000256" key="1">
    <source>
        <dbReference type="ARBA" id="ARBA00000085"/>
    </source>
</evidence>
<keyword evidence="9" id="KW-0472">Membrane</keyword>
<dbReference type="InterPro" id="IPR005467">
    <property type="entry name" value="His_kinase_dom"/>
</dbReference>
<keyword evidence="5" id="KW-0547">Nucleotide-binding</keyword>
<dbReference type="Gene3D" id="3.30.565.10">
    <property type="entry name" value="Histidine kinase-like ATPase, C-terminal domain"/>
    <property type="match status" value="1"/>
</dbReference>
<keyword evidence="4" id="KW-0808">Transferase</keyword>
<keyword evidence="6 11" id="KW-0418">Kinase</keyword>
<reference evidence="11 12" key="1">
    <citation type="submission" date="2018-04" db="EMBL/GenBank/DDBJ databases">
        <title>Genomic Encyclopedia of Archaeal and Bacterial Type Strains, Phase II (KMG-II): from individual species to whole genera.</title>
        <authorList>
            <person name="Goeker M."/>
        </authorList>
    </citation>
    <scope>NUCLEOTIDE SEQUENCE [LARGE SCALE GENOMIC DNA]</scope>
    <source>
        <strain evidence="11 12">DSM 28823</strain>
    </source>
</reference>
<evidence type="ECO:0000313" key="12">
    <source>
        <dbReference type="Proteomes" id="UP000243525"/>
    </source>
</evidence>
<evidence type="ECO:0000256" key="8">
    <source>
        <dbReference type="ARBA" id="ARBA00023012"/>
    </source>
</evidence>